<dbReference type="PANTHER" id="PTHR32479:SF17">
    <property type="entry name" value="GLYCOLATE OXIDASE IRON-SULFUR SUBUNIT"/>
    <property type="match status" value="1"/>
</dbReference>
<accession>A0A917BBZ8</accession>
<protein>
    <recommendedName>
        <fullName evidence="6">Glycolate oxidase iron-sulfur subunit</fullName>
        <ecNumber evidence="6">1.1.99.14</ecNumber>
    </recommendedName>
</protein>
<gene>
    <name evidence="8" type="primary">glcF</name>
    <name evidence="8" type="ORF">GCM10010954_36530</name>
</gene>
<keyword evidence="1 6" id="KW-0004">4Fe-4S</keyword>
<dbReference type="RefSeq" id="WP_188378977.1">
    <property type="nucleotide sequence ID" value="NZ_BMEL01000005.1"/>
</dbReference>
<reference evidence="8" key="1">
    <citation type="journal article" date="2014" name="Int. J. Syst. Evol. Microbiol.">
        <title>Complete genome sequence of Corynebacterium casei LMG S-19264T (=DSM 44701T), isolated from a smear-ripened cheese.</title>
        <authorList>
            <consortium name="US DOE Joint Genome Institute (JGI-PGF)"/>
            <person name="Walter F."/>
            <person name="Albersmeier A."/>
            <person name="Kalinowski J."/>
            <person name="Ruckert C."/>
        </authorList>
    </citation>
    <scope>NUCLEOTIDE SEQUENCE</scope>
    <source>
        <strain evidence="8">CGMCC 1.12153</strain>
    </source>
</reference>
<organism evidence="8 9">
    <name type="scientific">Halobacillus andaensis</name>
    <dbReference type="NCBI Taxonomy" id="1176239"/>
    <lineage>
        <taxon>Bacteria</taxon>
        <taxon>Bacillati</taxon>
        <taxon>Bacillota</taxon>
        <taxon>Bacilli</taxon>
        <taxon>Bacillales</taxon>
        <taxon>Bacillaceae</taxon>
        <taxon>Halobacillus</taxon>
    </lineage>
</organism>
<keyword evidence="6" id="KW-0813">Transport</keyword>
<evidence type="ECO:0000313" key="9">
    <source>
        <dbReference type="Proteomes" id="UP000660110"/>
    </source>
</evidence>
<reference evidence="8" key="2">
    <citation type="submission" date="2020-09" db="EMBL/GenBank/DDBJ databases">
        <authorList>
            <person name="Sun Q."/>
            <person name="Zhou Y."/>
        </authorList>
    </citation>
    <scope>NUCLEOTIDE SEQUENCE</scope>
    <source>
        <strain evidence="8">CGMCC 1.12153</strain>
    </source>
</reference>
<comment type="cofactor">
    <cofactor evidence="6">
        <name>[4Fe-4S] cluster</name>
        <dbReference type="ChEBI" id="CHEBI:49883"/>
    </cofactor>
    <text evidence="6">Binds 2 [4Fe-4S] clusters.</text>
</comment>
<comment type="caution">
    <text evidence="8">The sequence shown here is derived from an EMBL/GenBank/DDBJ whole genome shotgun (WGS) entry which is preliminary data.</text>
</comment>
<evidence type="ECO:0000256" key="1">
    <source>
        <dbReference type="ARBA" id="ARBA00022485"/>
    </source>
</evidence>
<dbReference type="Pfam" id="PF02754">
    <property type="entry name" value="CCG"/>
    <property type="match status" value="2"/>
</dbReference>
<dbReference type="Gene3D" id="1.10.1060.10">
    <property type="entry name" value="Alpha-helical ferredoxin"/>
    <property type="match status" value="1"/>
</dbReference>
<dbReference type="PROSITE" id="PS51379">
    <property type="entry name" value="4FE4S_FER_2"/>
    <property type="match status" value="2"/>
</dbReference>
<dbReference type="InterPro" id="IPR017896">
    <property type="entry name" value="4Fe4S_Fe-S-bd"/>
</dbReference>
<evidence type="ECO:0000259" key="7">
    <source>
        <dbReference type="PROSITE" id="PS51379"/>
    </source>
</evidence>
<dbReference type="PIRSF" id="PIRSF000139">
    <property type="entry name" value="Glc_ox_4Fe-4S"/>
    <property type="match status" value="1"/>
</dbReference>
<evidence type="ECO:0000256" key="4">
    <source>
        <dbReference type="ARBA" id="ARBA00023004"/>
    </source>
</evidence>
<sequence length="432" mass="48580">MNSLEHLQEKVNYDKIFDCVQCGYCLPACPTYETMERETHSPRGRINLVKMVAEGKASVEDLRDPIEKCLGCMACTTVCPTNVQYGQILEGAKEVIEEHDVKSMAQKKVEAFLFESFFPSSNWMGTLGNATWLYQKSGIQKFVQTTYLTALAPMRLGRFERVLPDLPSPFERAFRKRRVLPDYKLRTTVAFFTGCVMDGIFFKTNQHTVELLRLAGAEVLLPKEQTCCGALHSHSGKGLSAKELAMTNIEAFDLEDVDYIVNNAGGCGAKMTEYPHLFEQGTEWHERAKEFAAKVRDISEVLVELDGLTFTTPVPRTVTYQPSCHMTNVQRVSEPPRMLLNNIPGLKVKELNRPDFCCGSAGIYNLVNYDESMEILDLKMIDVIERKPNAIITTNPGCLLQMKLGVERHGLEGEMEAMHLVDLLMEAEPAAK</sequence>
<name>A0A917BBZ8_HALAA</name>
<evidence type="ECO:0000256" key="2">
    <source>
        <dbReference type="ARBA" id="ARBA00022723"/>
    </source>
</evidence>
<evidence type="ECO:0000256" key="5">
    <source>
        <dbReference type="ARBA" id="ARBA00023014"/>
    </source>
</evidence>
<dbReference type="InterPro" id="IPR012257">
    <property type="entry name" value="Glc_ox_4Fe-4S"/>
</dbReference>
<evidence type="ECO:0000256" key="6">
    <source>
        <dbReference type="PIRNR" id="PIRNR000139"/>
    </source>
</evidence>
<dbReference type="InterPro" id="IPR009051">
    <property type="entry name" value="Helical_ferredxn"/>
</dbReference>
<dbReference type="Pfam" id="PF13183">
    <property type="entry name" value="Fer4_8"/>
    <property type="match status" value="1"/>
</dbReference>
<dbReference type="GO" id="GO:0046872">
    <property type="term" value="F:metal ion binding"/>
    <property type="evidence" value="ECO:0007669"/>
    <property type="project" value="UniProtKB-UniRule"/>
</dbReference>
<dbReference type="InterPro" id="IPR017900">
    <property type="entry name" value="4Fe4S_Fe_S_CS"/>
</dbReference>
<evidence type="ECO:0000256" key="3">
    <source>
        <dbReference type="ARBA" id="ARBA00022737"/>
    </source>
</evidence>
<dbReference type="Proteomes" id="UP000660110">
    <property type="component" value="Unassembled WGS sequence"/>
</dbReference>
<feature type="domain" description="4Fe-4S ferredoxin-type" evidence="7">
    <location>
        <begin position="7"/>
        <end position="40"/>
    </location>
</feature>
<comment type="function">
    <text evidence="6">Component of a complex that catalyzes the oxidation of glycolate to glyoxylate.</text>
</comment>
<comment type="catalytic activity">
    <reaction evidence="6">
        <text>glycolate + A = glyoxylate + AH2</text>
        <dbReference type="Rhea" id="RHEA:21264"/>
        <dbReference type="ChEBI" id="CHEBI:13193"/>
        <dbReference type="ChEBI" id="CHEBI:17499"/>
        <dbReference type="ChEBI" id="CHEBI:29805"/>
        <dbReference type="ChEBI" id="CHEBI:36655"/>
        <dbReference type="EC" id="1.1.99.14"/>
    </reaction>
</comment>
<keyword evidence="3" id="KW-0677">Repeat</keyword>
<dbReference type="PROSITE" id="PS00198">
    <property type="entry name" value="4FE4S_FER_1"/>
    <property type="match status" value="2"/>
</dbReference>
<dbReference type="SUPFAM" id="SSF46548">
    <property type="entry name" value="alpha-helical ferredoxin"/>
    <property type="match status" value="1"/>
</dbReference>
<dbReference type="InterPro" id="IPR004017">
    <property type="entry name" value="Cys_rich_dom"/>
</dbReference>
<comment type="catalytic activity">
    <reaction evidence="6">
        <text>(R)-lactate + A = pyruvate + AH2</text>
        <dbReference type="Rhea" id="RHEA:15089"/>
        <dbReference type="ChEBI" id="CHEBI:13193"/>
        <dbReference type="ChEBI" id="CHEBI:15361"/>
        <dbReference type="ChEBI" id="CHEBI:16004"/>
        <dbReference type="ChEBI" id="CHEBI:17499"/>
    </reaction>
</comment>
<proteinExistence type="predicted"/>
<keyword evidence="4 6" id="KW-0408">Iron</keyword>
<keyword evidence="5 6" id="KW-0411">Iron-sulfur</keyword>
<keyword evidence="2 6" id="KW-0479">Metal-binding</keyword>
<feature type="domain" description="4Fe-4S ferredoxin-type" evidence="7">
    <location>
        <begin position="59"/>
        <end position="83"/>
    </location>
</feature>
<dbReference type="AlphaFoldDB" id="A0A917BBZ8"/>
<keyword evidence="6" id="KW-0249">Electron transport</keyword>
<evidence type="ECO:0000313" key="8">
    <source>
        <dbReference type="EMBL" id="GGF34157.1"/>
    </source>
</evidence>
<dbReference type="EC" id="1.1.99.14" evidence="6"/>
<dbReference type="PANTHER" id="PTHR32479">
    <property type="entry name" value="GLYCOLATE OXIDASE IRON-SULFUR SUBUNIT"/>
    <property type="match status" value="1"/>
</dbReference>
<keyword evidence="9" id="KW-1185">Reference proteome</keyword>
<dbReference type="GO" id="GO:0051539">
    <property type="term" value="F:4 iron, 4 sulfur cluster binding"/>
    <property type="evidence" value="ECO:0007669"/>
    <property type="project" value="UniProtKB-UniRule"/>
</dbReference>
<dbReference type="GO" id="GO:0019154">
    <property type="term" value="F:glycolate dehydrogenase activity"/>
    <property type="evidence" value="ECO:0007669"/>
    <property type="project" value="UniProtKB-EC"/>
</dbReference>
<dbReference type="EMBL" id="BMEL01000005">
    <property type="protein sequence ID" value="GGF34157.1"/>
    <property type="molecule type" value="Genomic_DNA"/>
</dbReference>